<protein>
    <recommendedName>
        <fullName evidence="5">Lipoprotein</fullName>
    </recommendedName>
</protein>
<comment type="caution">
    <text evidence="3">The sequence shown here is derived from an EMBL/GenBank/DDBJ whole genome shotgun (WGS) entry which is preliminary data.</text>
</comment>
<dbReference type="AlphaFoldDB" id="A0A2P8IHG1"/>
<keyword evidence="4" id="KW-1185">Reference proteome</keyword>
<feature type="signal peptide" evidence="2">
    <location>
        <begin position="1"/>
        <end position="18"/>
    </location>
</feature>
<dbReference type="PROSITE" id="PS51257">
    <property type="entry name" value="PROKAR_LIPOPROTEIN"/>
    <property type="match status" value="1"/>
</dbReference>
<sequence length="53" mass="5303">MARTVPVAVIALAVLAVATGCRDVEEGDSVPPGTASNPSLTITHIPPPTKPSP</sequence>
<name>A0A2P8IHG1_SACCR</name>
<evidence type="ECO:0000256" key="1">
    <source>
        <dbReference type="SAM" id="MobiDB-lite"/>
    </source>
</evidence>
<dbReference type="EMBL" id="PYAX01000001">
    <property type="protein sequence ID" value="PSL57909.1"/>
    <property type="molecule type" value="Genomic_DNA"/>
</dbReference>
<organism evidence="3 4">
    <name type="scientific">Saccharothrix carnea</name>
    <dbReference type="NCBI Taxonomy" id="1280637"/>
    <lineage>
        <taxon>Bacteria</taxon>
        <taxon>Bacillati</taxon>
        <taxon>Actinomycetota</taxon>
        <taxon>Actinomycetes</taxon>
        <taxon>Pseudonocardiales</taxon>
        <taxon>Pseudonocardiaceae</taxon>
        <taxon>Saccharothrix</taxon>
    </lineage>
</organism>
<proteinExistence type="predicted"/>
<accession>A0A2P8IHG1</accession>
<evidence type="ECO:0008006" key="5">
    <source>
        <dbReference type="Google" id="ProtNLM"/>
    </source>
</evidence>
<dbReference type="Proteomes" id="UP000241118">
    <property type="component" value="Unassembled WGS sequence"/>
</dbReference>
<reference evidence="3 4" key="1">
    <citation type="submission" date="2018-03" db="EMBL/GenBank/DDBJ databases">
        <title>Genomic Encyclopedia of Type Strains, Phase III (KMG-III): the genomes of soil and plant-associated and newly described type strains.</title>
        <authorList>
            <person name="Whitman W."/>
        </authorList>
    </citation>
    <scope>NUCLEOTIDE SEQUENCE [LARGE SCALE GENOMIC DNA]</scope>
    <source>
        <strain evidence="3 4">CGMCC 4.7097</strain>
    </source>
</reference>
<gene>
    <name evidence="3" type="ORF">B0I31_101123</name>
</gene>
<feature type="chain" id="PRO_5039631871" description="Lipoprotein" evidence="2">
    <location>
        <begin position="19"/>
        <end position="53"/>
    </location>
</feature>
<keyword evidence="2" id="KW-0732">Signal</keyword>
<evidence type="ECO:0000313" key="3">
    <source>
        <dbReference type="EMBL" id="PSL57909.1"/>
    </source>
</evidence>
<feature type="region of interest" description="Disordered" evidence="1">
    <location>
        <begin position="24"/>
        <end position="53"/>
    </location>
</feature>
<evidence type="ECO:0000256" key="2">
    <source>
        <dbReference type="SAM" id="SignalP"/>
    </source>
</evidence>
<dbReference type="RefSeq" id="WP_181319925.1">
    <property type="nucleotide sequence ID" value="NZ_PYAX01000001.1"/>
</dbReference>
<evidence type="ECO:0000313" key="4">
    <source>
        <dbReference type="Proteomes" id="UP000241118"/>
    </source>
</evidence>